<evidence type="ECO:0000313" key="2">
    <source>
        <dbReference type="Proteomes" id="UP000321405"/>
    </source>
</evidence>
<evidence type="ECO:0000313" key="1">
    <source>
        <dbReference type="EMBL" id="GEL01126.1"/>
    </source>
</evidence>
<dbReference type="Pfam" id="PF08856">
    <property type="entry name" value="DUF1826"/>
    <property type="match status" value="1"/>
</dbReference>
<organism evidence="1 2">
    <name type="scientific">Swaminathania salitolerans</name>
    <dbReference type="NCBI Taxonomy" id="182838"/>
    <lineage>
        <taxon>Bacteria</taxon>
        <taxon>Pseudomonadati</taxon>
        <taxon>Pseudomonadota</taxon>
        <taxon>Alphaproteobacteria</taxon>
        <taxon>Acetobacterales</taxon>
        <taxon>Acetobacteraceae</taxon>
        <taxon>Swaminathania</taxon>
    </lineage>
</organism>
<keyword evidence="2" id="KW-1185">Reference proteome</keyword>
<accession>A0A511BLA0</accession>
<comment type="caution">
    <text evidence="1">The sequence shown here is derived from an EMBL/GenBank/DDBJ whole genome shotgun (WGS) entry which is preliminary data.</text>
</comment>
<dbReference type="EMBL" id="BJVC01000001">
    <property type="protein sequence ID" value="GEL01126.1"/>
    <property type="molecule type" value="Genomic_DNA"/>
</dbReference>
<name>A0A511BLA0_9PROT</name>
<reference evidence="1 2" key="1">
    <citation type="submission" date="2019-07" db="EMBL/GenBank/DDBJ databases">
        <title>Whole genome shotgun sequence of Swaminathania salitolerans NBRC 104436.</title>
        <authorList>
            <person name="Hosoyama A."/>
            <person name="Uohara A."/>
            <person name="Ohji S."/>
            <person name="Ichikawa N."/>
        </authorList>
    </citation>
    <scope>NUCLEOTIDE SEQUENCE [LARGE SCALE GENOMIC DNA]</scope>
    <source>
        <strain evidence="1 2">NBRC 104436</strain>
    </source>
</reference>
<sequence>MLAPEVRRAARLFLARRYGCVSYRGSLAGIEHEVTHALCGVMAPLAQDVIALARRYNAITGHEILRVRLERVVSDMCCRFHIDCLDLRLLRTYVGPGVQWSDDDGATVRQTPREAVILLKGTHDPQWAATGRILHRSPPLSTSNGAVQGRVLLTIDGTDPCPDGMSRGTVAEG</sequence>
<dbReference type="Proteomes" id="UP000321405">
    <property type="component" value="Unassembled WGS sequence"/>
</dbReference>
<evidence type="ECO:0008006" key="3">
    <source>
        <dbReference type="Google" id="ProtNLM"/>
    </source>
</evidence>
<proteinExistence type="predicted"/>
<gene>
    <name evidence="1" type="ORF">SSA02_02890</name>
</gene>
<dbReference type="InterPro" id="IPR014955">
    <property type="entry name" value="DUF1826"/>
</dbReference>
<protein>
    <recommendedName>
        <fullName evidence="3">DUF1826 domain-containing protein</fullName>
    </recommendedName>
</protein>
<dbReference type="AlphaFoldDB" id="A0A511BLA0"/>